<evidence type="ECO:0000313" key="1">
    <source>
        <dbReference type="EMBL" id="CZF80517.1"/>
    </source>
</evidence>
<dbReference type="Gene3D" id="3.30.1490.20">
    <property type="entry name" value="ATP-grasp fold, A domain"/>
    <property type="match status" value="1"/>
</dbReference>
<proteinExistence type="predicted"/>
<dbReference type="OrthoDB" id="9775266at2"/>
<organism evidence="1 2">
    <name type="scientific">Grimontia marina</name>
    <dbReference type="NCBI Taxonomy" id="646534"/>
    <lineage>
        <taxon>Bacteria</taxon>
        <taxon>Pseudomonadati</taxon>
        <taxon>Pseudomonadota</taxon>
        <taxon>Gammaproteobacteria</taxon>
        <taxon>Vibrionales</taxon>
        <taxon>Vibrionaceae</taxon>
        <taxon>Grimontia</taxon>
    </lineage>
</organism>
<evidence type="ECO:0000313" key="2">
    <source>
        <dbReference type="Proteomes" id="UP000073601"/>
    </source>
</evidence>
<dbReference type="GO" id="GO:0005524">
    <property type="term" value="F:ATP binding"/>
    <property type="evidence" value="ECO:0007669"/>
    <property type="project" value="InterPro"/>
</dbReference>
<dbReference type="InterPro" id="IPR013815">
    <property type="entry name" value="ATP_grasp_subdomain_1"/>
</dbReference>
<reference evidence="2" key="1">
    <citation type="submission" date="2016-02" db="EMBL/GenBank/DDBJ databases">
        <authorList>
            <person name="Rodrigo-Torres Lidia"/>
            <person name="Arahal R.David."/>
        </authorList>
    </citation>
    <scope>NUCLEOTIDE SEQUENCE [LARGE SCALE GENOMIC DNA]</scope>
    <source>
        <strain evidence="2">CECT 8713</strain>
    </source>
</reference>
<sequence>MHRLKLVEEKTSPALPVNHGMPPLDMSGKPVSFFEFWPSWVFYTPVAIQWVWNGLKYKSFGLPLVANPGIELSGMVGESKDAILSLAGEIAKPWVLPYIMWEKNAMPPETQAHQAMTALQKAGLGFPIVAKPDLGCRGAGVRLVENKGELEEYLRLFPDGARLMLQEKAPYNAEAGVFYVRYPDQKKGQIISLALKYNPFVVGDGESTLAQLIDQDSRAGKLAHLYRTRHEDKLDLVLGRGETFRLAFAGSHSRGAIFRDGCDYISDALVERLDEIFDDFPGFYFGRIDLKFRDINSLMRGEDFVLLEVNGASSEAAHIWDRGASIGSAFSTLLDQYRMLFEIGNLQRNAGHKVPSLLALYRAWRHEKALVRDYPSTD</sequence>
<dbReference type="GO" id="GO:0003824">
    <property type="term" value="F:catalytic activity"/>
    <property type="evidence" value="ECO:0007669"/>
    <property type="project" value="UniProtKB-ARBA"/>
</dbReference>
<name>A0A128F149_9GAMM</name>
<gene>
    <name evidence="1" type="ORF">GMA8713_01448</name>
</gene>
<dbReference type="Proteomes" id="UP000073601">
    <property type="component" value="Unassembled WGS sequence"/>
</dbReference>
<evidence type="ECO:0008006" key="3">
    <source>
        <dbReference type="Google" id="ProtNLM"/>
    </source>
</evidence>
<protein>
    <recommendedName>
        <fullName evidence="3">D-alanine--D-alanine ligase</fullName>
    </recommendedName>
</protein>
<dbReference type="EMBL" id="FIZY01000010">
    <property type="protein sequence ID" value="CZF80517.1"/>
    <property type="molecule type" value="Genomic_DNA"/>
</dbReference>
<keyword evidence="2" id="KW-1185">Reference proteome</keyword>
<dbReference type="SUPFAM" id="SSF56059">
    <property type="entry name" value="Glutathione synthetase ATP-binding domain-like"/>
    <property type="match status" value="1"/>
</dbReference>
<dbReference type="AlphaFoldDB" id="A0A128F149"/>
<accession>A0A128F149</accession>